<organism evidence="9 10">
    <name type="scientific">Russula ochroleuca</name>
    <dbReference type="NCBI Taxonomy" id="152965"/>
    <lineage>
        <taxon>Eukaryota</taxon>
        <taxon>Fungi</taxon>
        <taxon>Dikarya</taxon>
        <taxon>Basidiomycota</taxon>
        <taxon>Agaricomycotina</taxon>
        <taxon>Agaricomycetes</taxon>
        <taxon>Russulales</taxon>
        <taxon>Russulaceae</taxon>
        <taxon>Russula</taxon>
    </lineage>
</organism>
<dbReference type="GO" id="GO:0016853">
    <property type="term" value="F:isomerase activity"/>
    <property type="evidence" value="ECO:0007669"/>
    <property type="project" value="UniProtKB-KW"/>
</dbReference>
<evidence type="ECO:0000259" key="8">
    <source>
        <dbReference type="Pfam" id="PF01370"/>
    </source>
</evidence>
<proteinExistence type="inferred from homology"/>
<keyword evidence="10" id="KW-1185">Reference proteome</keyword>
<evidence type="ECO:0000256" key="1">
    <source>
        <dbReference type="ARBA" id="ARBA00004883"/>
    </source>
</evidence>
<keyword evidence="6" id="KW-0413">Isomerase</keyword>
<evidence type="ECO:0000313" key="9">
    <source>
        <dbReference type="EMBL" id="KAF8480209.1"/>
    </source>
</evidence>
<reference evidence="9" key="1">
    <citation type="submission" date="2019-10" db="EMBL/GenBank/DDBJ databases">
        <authorList>
            <consortium name="DOE Joint Genome Institute"/>
            <person name="Kuo A."/>
            <person name="Miyauchi S."/>
            <person name="Kiss E."/>
            <person name="Drula E."/>
            <person name="Kohler A."/>
            <person name="Sanchez-Garcia M."/>
            <person name="Andreopoulos B."/>
            <person name="Barry K.W."/>
            <person name="Bonito G."/>
            <person name="Buee M."/>
            <person name="Carver A."/>
            <person name="Chen C."/>
            <person name="Cichocki N."/>
            <person name="Clum A."/>
            <person name="Culley D."/>
            <person name="Crous P.W."/>
            <person name="Fauchery L."/>
            <person name="Girlanda M."/>
            <person name="Hayes R."/>
            <person name="Keri Z."/>
            <person name="LaButti K."/>
            <person name="Lipzen A."/>
            <person name="Lombard V."/>
            <person name="Magnuson J."/>
            <person name="Maillard F."/>
            <person name="Morin E."/>
            <person name="Murat C."/>
            <person name="Nolan M."/>
            <person name="Ohm R."/>
            <person name="Pangilinan J."/>
            <person name="Pereira M."/>
            <person name="Perotto S."/>
            <person name="Peter M."/>
            <person name="Riley R."/>
            <person name="Sitrit Y."/>
            <person name="Stielow B."/>
            <person name="Szollosi G."/>
            <person name="Zifcakova L."/>
            <person name="Stursova M."/>
            <person name="Spatafora J.W."/>
            <person name="Tedersoo L."/>
            <person name="Vaario L.-M."/>
            <person name="Yamada A."/>
            <person name="Yan M."/>
            <person name="Wang P."/>
            <person name="Xu J."/>
            <person name="Bruns T."/>
            <person name="Baldrian P."/>
            <person name="Vilgalys R."/>
            <person name="Henrissat B."/>
            <person name="Grigoriev I.V."/>
            <person name="Hibbett D."/>
            <person name="Nagy L.G."/>
            <person name="Martin F.M."/>
        </authorList>
    </citation>
    <scope>NUCLEOTIDE SEQUENCE</scope>
    <source>
        <strain evidence="9">Prilba</strain>
    </source>
</reference>
<dbReference type="SUPFAM" id="SSF51735">
    <property type="entry name" value="NAD(P)-binding Rossmann-fold domains"/>
    <property type="match status" value="1"/>
</dbReference>
<dbReference type="Pfam" id="PF01370">
    <property type="entry name" value="Epimerase"/>
    <property type="match status" value="1"/>
</dbReference>
<evidence type="ECO:0000256" key="2">
    <source>
        <dbReference type="ARBA" id="ARBA00005959"/>
    </source>
</evidence>
<keyword evidence="5" id="KW-0560">Oxidoreductase</keyword>
<evidence type="ECO:0000256" key="7">
    <source>
        <dbReference type="SAM" id="MobiDB-lite"/>
    </source>
</evidence>
<dbReference type="PANTHER" id="PTHR43238">
    <property type="entry name" value="GDP-L-FUCOSE SYNTHASE"/>
    <property type="match status" value="1"/>
</dbReference>
<evidence type="ECO:0000256" key="5">
    <source>
        <dbReference type="ARBA" id="ARBA00023002"/>
    </source>
</evidence>
<evidence type="ECO:0000256" key="4">
    <source>
        <dbReference type="ARBA" id="ARBA00022857"/>
    </source>
</evidence>
<feature type="region of interest" description="Disordered" evidence="7">
    <location>
        <begin position="331"/>
        <end position="364"/>
    </location>
</feature>
<dbReference type="Proteomes" id="UP000759537">
    <property type="component" value="Unassembled WGS sequence"/>
</dbReference>
<protein>
    <recommendedName>
        <fullName evidence="3">GDP-L-fucose synthase</fullName>
        <ecNumber evidence="3">1.1.1.271</ecNumber>
    </recommendedName>
</protein>
<name>A0A9P5T8Y6_9AGAM</name>
<dbReference type="EC" id="1.1.1.271" evidence="3"/>
<evidence type="ECO:0000256" key="6">
    <source>
        <dbReference type="ARBA" id="ARBA00023235"/>
    </source>
</evidence>
<accession>A0A9P5T8Y6</accession>
<dbReference type="InterPro" id="IPR036291">
    <property type="entry name" value="NAD(P)-bd_dom_sf"/>
</dbReference>
<gene>
    <name evidence="9" type="ORF">DFH94DRAFT_741150</name>
</gene>
<comment type="pathway">
    <text evidence="1">Nucleotide-sugar biosynthesis; GDP-L-fucose biosynthesis via de novo pathway; GDP-L-fucose from GDP-alpha-D-mannose: step 2/2.</text>
</comment>
<sequence>MPVELPKSVVLVTGGTGLVGFAIQHIIETEPVGSRFGRREDESWVFLGSKDADLRDSEQTRGIFNKYKPTYVIHLAALVGGLYNNMQFKHSFLRDNMLINDNVLHFAHEFGVSKVISCLSTCIFPDNVTYPLDESKIHLGPPHESNFGYAYAKRMVDVANRAYRDEHGSNFTSAIPTNVFGPNDNFGLEESHVIPALIHKCLLAKRNNTPFTVFGSGRPLRQFIYSYDIAKLFVWQLREYNEAEPVILSGGEDEEISIKEVADAVVAAVGFEGEYSFDPSRADGQFRKPASNQKLMSLLGGKFEFTPFAVALRETVQWLVEHYDTDARIGRRKHGSNGVHNGETNGHKEGTPARVEREEPCMTE</sequence>
<evidence type="ECO:0000313" key="10">
    <source>
        <dbReference type="Proteomes" id="UP000759537"/>
    </source>
</evidence>
<feature type="compositionally biased region" description="Basic and acidic residues" evidence="7">
    <location>
        <begin position="345"/>
        <end position="364"/>
    </location>
</feature>
<dbReference type="InterPro" id="IPR001509">
    <property type="entry name" value="Epimerase_deHydtase"/>
</dbReference>
<evidence type="ECO:0000256" key="3">
    <source>
        <dbReference type="ARBA" id="ARBA00012371"/>
    </source>
</evidence>
<dbReference type="InterPro" id="IPR028614">
    <property type="entry name" value="GDP_fucose/colitose_synth"/>
</dbReference>
<comment type="similarity">
    <text evidence="2">Belongs to the NAD(P)-dependent epimerase/dehydratase family. Fucose synthase subfamily.</text>
</comment>
<comment type="caution">
    <text evidence="9">The sequence shown here is derived from an EMBL/GenBank/DDBJ whole genome shotgun (WGS) entry which is preliminary data.</text>
</comment>
<dbReference type="Gene3D" id="3.40.50.720">
    <property type="entry name" value="NAD(P)-binding Rossmann-like Domain"/>
    <property type="match status" value="1"/>
</dbReference>
<dbReference type="OrthoDB" id="202470at2759"/>
<dbReference type="HAMAP" id="MF_00956">
    <property type="entry name" value="GDP_fucose_synth"/>
    <property type="match status" value="1"/>
</dbReference>
<reference evidence="9" key="2">
    <citation type="journal article" date="2020" name="Nat. Commun.">
        <title>Large-scale genome sequencing of mycorrhizal fungi provides insights into the early evolution of symbiotic traits.</title>
        <authorList>
            <person name="Miyauchi S."/>
            <person name="Kiss E."/>
            <person name="Kuo A."/>
            <person name="Drula E."/>
            <person name="Kohler A."/>
            <person name="Sanchez-Garcia M."/>
            <person name="Morin E."/>
            <person name="Andreopoulos B."/>
            <person name="Barry K.W."/>
            <person name="Bonito G."/>
            <person name="Buee M."/>
            <person name="Carver A."/>
            <person name="Chen C."/>
            <person name="Cichocki N."/>
            <person name="Clum A."/>
            <person name="Culley D."/>
            <person name="Crous P.W."/>
            <person name="Fauchery L."/>
            <person name="Girlanda M."/>
            <person name="Hayes R.D."/>
            <person name="Keri Z."/>
            <person name="LaButti K."/>
            <person name="Lipzen A."/>
            <person name="Lombard V."/>
            <person name="Magnuson J."/>
            <person name="Maillard F."/>
            <person name="Murat C."/>
            <person name="Nolan M."/>
            <person name="Ohm R.A."/>
            <person name="Pangilinan J."/>
            <person name="Pereira M.F."/>
            <person name="Perotto S."/>
            <person name="Peter M."/>
            <person name="Pfister S."/>
            <person name="Riley R."/>
            <person name="Sitrit Y."/>
            <person name="Stielow J.B."/>
            <person name="Szollosi G."/>
            <person name="Zifcakova L."/>
            <person name="Stursova M."/>
            <person name="Spatafora J.W."/>
            <person name="Tedersoo L."/>
            <person name="Vaario L.M."/>
            <person name="Yamada A."/>
            <person name="Yan M."/>
            <person name="Wang P."/>
            <person name="Xu J."/>
            <person name="Bruns T."/>
            <person name="Baldrian P."/>
            <person name="Vilgalys R."/>
            <person name="Dunand C."/>
            <person name="Henrissat B."/>
            <person name="Grigoriev I.V."/>
            <person name="Hibbett D."/>
            <person name="Nagy L.G."/>
            <person name="Martin F.M."/>
        </authorList>
    </citation>
    <scope>NUCLEOTIDE SEQUENCE</scope>
    <source>
        <strain evidence="9">Prilba</strain>
    </source>
</reference>
<dbReference type="PANTHER" id="PTHR43238:SF1">
    <property type="entry name" value="GDP-L-FUCOSE SYNTHASE"/>
    <property type="match status" value="1"/>
</dbReference>
<dbReference type="CDD" id="cd05239">
    <property type="entry name" value="GDP_FS_SDR_e"/>
    <property type="match status" value="1"/>
</dbReference>
<keyword evidence="4" id="KW-0521">NADP</keyword>
<dbReference type="GO" id="GO:0050577">
    <property type="term" value="F:GDP-L-fucose synthase activity"/>
    <property type="evidence" value="ECO:0007669"/>
    <property type="project" value="UniProtKB-EC"/>
</dbReference>
<dbReference type="Gene3D" id="3.90.25.10">
    <property type="entry name" value="UDP-galactose 4-epimerase, domain 1"/>
    <property type="match status" value="1"/>
</dbReference>
<feature type="domain" description="NAD-dependent epimerase/dehydratase" evidence="8">
    <location>
        <begin position="10"/>
        <end position="243"/>
    </location>
</feature>
<dbReference type="EMBL" id="WHVB01000008">
    <property type="protein sequence ID" value="KAF8480209.1"/>
    <property type="molecule type" value="Genomic_DNA"/>
</dbReference>
<dbReference type="AlphaFoldDB" id="A0A9P5T8Y6"/>